<dbReference type="AlphaFoldDB" id="A0A2M8Q9T2"/>
<dbReference type="CDD" id="cd06260">
    <property type="entry name" value="DUF820-like"/>
    <property type="match status" value="1"/>
</dbReference>
<dbReference type="PANTHER" id="PTHR35400:SF3">
    <property type="entry name" value="SLL1072 PROTEIN"/>
    <property type="match status" value="1"/>
</dbReference>
<sequence>MYGMSEVVAVSRVTQAGERVPPLENGDRLTRREFERRYAAMPNVKKAELIEGVVYMPSPLHVSAHAEPHATIVGWLWTYAVNTPGVRLADNATLQLDMDNEFQPDVMLFVDPALGGRARITDDDYIAGAPELIVEIAASSASIDVHDKLKVYRRSGVQEFLVWRTRDAAIDWWEMREGDYAPLSRAGGVIGSRVFPGLALDVDALLRNDLAHVLAVLQDGLRSDLHAGFVEQLRRRGGGAPSSV</sequence>
<comment type="caution">
    <text evidence="2">The sequence shown here is derived from an EMBL/GenBank/DDBJ whole genome shotgun (WGS) entry which is preliminary data.</text>
</comment>
<keyword evidence="2" id="KW-0255">Endonuclease</keyword>
<dbReference type="InterPro" id="IPR008538">
    <property type="entry name" value="Uma2"/>
</dbReference>
<feature type="domain" description="Putative restriction endonuclease" evidence="1">
    <location>
        <begin position="33"/>
        <end position="202"/>
    </location>
</feature>
<keyword evidence="2" id="KW-0378">Hydrolase</keyword>
<accession>A0A2M8Q9T2</accession>
<evidence type="ECO:0000313" key="2">
    <source>
        <dbReference type="EMBL" id="PJF46568.1"/>
    </source>
</evidence>
<dbReference type="InterPro" id="IPR011335">
    <property type="entry name" value="Restrct_endonuc-II-like"/>
</dbReference>
<proteinExistence type="predicted"/>
<evidence type="ECO:0000313" key="3">
    <source>
        <dbReference type="Proteomes" id="UP000230790"/>
    </source>
</evidence>
<protein>
    <submittedName>
        <fullName evidence="2">Uma2 family endonuclease</fullName>
    </submittedName>
</protein>
<dbReference type="Pfam" id="PF05685">
    <property type="entry name" value="Uma2"/>
    <property type="match status" value="1"/>
</dbReference>
<dbReference type="GO" id="GO:0004519">
    <property type="term" value="F:endonuclease activity"/>
    <property type="evidence" value="ECO:0007669"/>
    <property type="project" value="UniProtKB-KW"/>
</dbReference>
<keyword evidence="2" id="KW-0540">Nuclease</keyword>
<name>A0A2M8Q9T2_9CHLR</name>
<organism evidence="2 3">
    <name type="scientific">Candidatus Thermofonsia Clade 3 bacterium</name>
    <dbReference type="NCBI Taxonomy" id="2364212"/>
    <lineage>
        <taxon>Bacteria</taxon>
        <taxon>Bacillati</taxon>
        <taxon>Chloroflexota</taxon>
        <taxon>Candidatus Thermofontia</taxon>
        <taxon>Candidatus Thermofonsia Clade 3</taxon>
    </lineage>
</organism>
<dbReference type="PANTHER" id="PTHR35400">
    <property type="entry name" value="SLR1083 PROTEIN"/>
    <property type="match status" value="1"/>
</dbReference>
<dbReference type="InterPro" id="IPR012296">
    <property type="entry name" value="Nuclease_put_TT1808"/>
</dbReference>
<dbReference type="SUPFAM" id="SSF52980">
    <property type="entry name" value="Restriction endonuclease-like"/>
    <property type="match status" value="1"/>
</dbReference>
<dbReference type="Proteomes" id="UP000230790">
    <property type="component" value="Unassembled WGS sequence"/>
</dbReference>
<evidence type="ECO:0000259" key="1">
    <source>
        <dbReference type="Pfam" id="PF05685"/>
    </source>
</evidence>
<reference evidence="2 3" key="1">
    <citation type="submission" date="2017-11" db="EMBL/GenBank/DDBJ databases">
        <title>Evolution of Phototrophy in the Chloroflexi Phylum Driven by Horizontal Gene Transfer.</title>
        <authorList>
            <person name="Ward L.M."/>
            <person name="Hemp J."/>
            <person name="Shih P.M."/>
            <person name="Mcglynn S.E."/>
            <person name="Fischer W."/>
        </authorList>
    </citation>
    <scope>NUCLEOTIDE SEQUENCE [LARGE SCALE GENOMIC DNA]</scope>
    <source>
        <strain evidence="2">JP3_7</strain>
    </source>
</reference>
<dbReference type="EMBL" id="PGTN01000138">
    <property type="protein sequence ID" value="PJF46568.1"/>
    <property type="molecule type" value="Genomic_DNA"/>
</dbReference>
<dbReference type="Gene3D" id="3.90.1570.10">
    <property type="entry name" value="tt1808, chain A"/>
    <property type="match status" value="1"/>
</dbReference>
<gene>
    <name evidence="2" type="ORF">CUN48_13125</name>
</gene>